<name>A0A2A4XEN5_9GAMM</name>
<sequence>MISKLLQARLAALLTAILFAGAAQAHWSLDNDASTLSFVTVKAEHVAEVHTFDSLSGTIGDSGDVEISIELASVNTMIQIRNERMQEMLFETNLFPDATISGSINLDALTNMDAGASVARQIDFELSLHGQSVTLAADVQITRTGEGVIVSTLKPLIVMSDSFALSAGVEKLREVAGLPSISRAVPVSFTVVFEQGH</sequence>
<dbReference type="PIRSF" id="PIRSF029811">
    <property type="entry name" value="UCP029811"/>
    <property type="match status" value="1"/>
</dbReference>
<dbReference type="EMBL" id="NVUL01000007">
    <property type="protein sequence ID" value="PCI80954.1"/>
    <property type="molecule type" value="Genomic_DNA"/>
</dbReference>
<dbReference type="Gene3D" id="2.40.128.110">
    <property type="entry name" value="Lipid/polyisoprenoid-binding, YceI-like"/>
    <property type="match status" value="1"/>
</dbReference>
<keyword evidence="1" id="KW-0732">Signal</keyword>
<evidence type="ECO:0000259" key="2">
    <source>
        <dbReference type="SMART" id="SM00867"/>
    </source>
</evidence>
<dbReference type="InterPro" id="IPR027016">
    <property type="entry name" value="UCP029811"/>
</dbReference>
<reference evidence="4" key="1">
    <citation type="submission" date="2017-08" db="EMBL/GenBank/DDBJ databases">
        <title>A dynamic microbial community with high functional redundancy inhabits the cold, oxic subseafloor aquifer.</title>
        <authorList>
            <person name="Tully B.J."/>
            <person name="Wheat C.G."/>
            <person name="Glazer B.T."/>
            <person name="Huber J.A."/>
        </authorList>
    </citation>
    <scope>NUCLEOTIDE SEQUENCE [LARGE SCALE GENOMIC DNA]</scope>
</reference>
<dbReference type="PANTHER" id="PTHR34406:SF1">
    <property type="entry name" value="PROTEIN YCEI"/>
    <property type="match status" value="1"/>
</dbReference>
<feature type="chain" id="PRO_5013377319" description="Lipid/polyisoprenoid-binding YceI-like domain-containing protein" evidence="1">
    <location>
        <begin position="26"/>
        <end position="197"/>
    </location>
</feature>
<proteinExistence type="predicted"/>
<dbReference type="SUPFAM" id="SSF101874">
    <property type="entry name" value="YceI-like"/>
    <property type="match status" value="1"/>
</dbReference>
<dbReference type="Pfam" id="PF04264">
    <property type="entry name" value="YceI"/>
    <property type="match status" value="1"/>
</dbReference>
<dbReference type="SMART" id="SM00867">
    <property type="entry name" value="YceI"/>
    <property type="match status" value="1"/>
</dbReference>
<feature type="domain" description="Lipid/polyisoprenoid-binding YceI-like" evidence="2">
    <location>
        <begin position="26"/>
        <end position="194"/>
    </location>
</feature>
<accession>A0A2A4XEN5</accession>
<dbReference type="InterPro" id="IPR007372">
    <property type="entry name" value="Lipid/polyisoprenoid-bd_YceI"/>
</dbReference>
<dbReference type="AlphaFoldDB" id="A0A2A4XEN5"/>
<dbReference type="Proteomes" id="UP000218767">
    <property type="component" value="Unassembled WGS sequence"/>
</dbReference>
<dbReference type="PANTHER" id="PTHR34406">
    <property type="entry name" value="PROTEIN YCEI"/>
    <property type="match status" value="1"/>
</dbReference>
<evidence type="ECO:0000256" key="1">
    <source>
        <dbReference type="SAM" id="SignalP"/>
    </source>
</evidence>
<feature type="signal peptide" evidence="1">
    <location>
        <begin position="1"/>
        <end position="25"/>
    </location>
</feature>
<dbReference type="InterPro" id="IPR036761">
    <property type="entry name" value="TTHA0802/YceI-like_sf"/>
</dbReference>
<gene>
    <name evidence="3" type="ORF">COB20_02345</name>
</gene>
<protein>
    <recommendedName>
        <fullName evidence="2">Lipid/polyisoprenoid-binding YceI-like domain-containing protein</fullName>
    </recommendedName>
</protein>
<evidence type="ECO:0000313" key="3">
    <source>
        <dbReference type="EMBL" id="PCI80954.1"/>
    </source>
</evidence>
<evidence type="ECO:0000313" key="4">
    <source>
        <dbReference type="Proteomes" id="UP000218767"/>
    </source>
</evidence>
<organism evidence="3 4">
    <name type="scientific">SAR86 cluster bacterium</name>
    <dbReference type="NCBI Taxonomy" id="2030880"/>
    <lineage>
        <taxon>Bacteria</taxon>
        <taxon>Pseudomonadati</taxon>
        <taxon>Pseudomonadota</taxon>
        <taxon>Gammaproteobacteria</taxon>
        <taxon>SAR86 cluster</taxon>
    </lineage>
</organism>
<comment type="caution">
    <text evidence="3">The sequence shown here is derived from an EMBL/GenBank/DDBJ whole genome shotgun (WGS) entry which is preliminary data.</text>
</comment>